<dbReference type="Proteomes" id="UP000325787">
    <property type="component" value="Chromosome"/>
</dbReference>
<dbReference type="KEGG" id="ssyi:EKG83_08315"/>
<dbReference type="EMBL" id="CP034550">
    <property type="protein sequence ID" value="QFZ17478.1"/>
    <property type="molecule type" value="Genomic_DNA"/>
</dbReference>
<gene>
    <name evidence="1" type="ORF">EKG83_08315</name>
</gene>
<keyword evidence="2" id="KW-1185">Reference proteome</keyword>
<evidence type="ECO:0000313" key="2">
    <source>
        <dbReference type="Proteomes" id="UP000325787"/>
    </source>
</evidence>
<name>A0A5Q0GU05_SACSY</name>
<reference evidence="2" key="1">
    <citation type="journal article" date="2021" name="Curr. Microbiol.">
        <title>Complete genome of nocamycin-producing strain Saccharothrix syringae NRRL B-16468 reveals the biosynthetic potential for secondary metabolites.</title>
        <authorList>
            <person name="Mo X."/>
            <person name="Yang S."/>
        </authorList>
    </citation>
    <scope>NUCLEOTIDE SEQUENCE [LARGE SCALE GENOMIC DNA]</scope>
    <source>
        <strain evidence="2">ATCC 51364 / DSM 43886 / JCM 6844 / KCTC 9398 / NBRC 14523 / NRRL B-16468 / INA 2240</strain>
    </source>
</reference>
<dbReference type="AlphaFoldDB" id="A0A5Q0GU05"/>
<protein>
    <submittedName>
        <fullName evidence="1">Uncharacterized protein</fullName>
    </submittedName>
</protein>
<sequence length="100" mass="11794">MSRTTHHTRSTRARRPGRAWLTVVLDDLRHSSACPRAARRRRPRPEAVRRVVEVRSFPRAHHRDREVARPARLAERRALRCSRDDVAPARHRHSAVHHAW</sequence>
<proteinExistence type="predicted"/>
<evidence type="ECO:0000313" key="1">
    <source>
        <dbReference type="EMBL" id="QFZ17478.1"/>
    </source>
</evidence>
<dbReference type="RefSeq" id="WP_153277942.1">
    <property type="nucleotide sequence ID" value="NZ_CP034550.1"/>
</dbReference>
<organism evidence="1 2">
    <name type="scientific">Saccharothrix syringae</name>
    <name type="common">Nocardiopsis syringae</name>
    <dbReference type="NCBI Taxonomy" id="103733"/>
    <lineage>
        <taxon>Bacteria</taxon>
        <taxon>Bacillati</taxon>
        <taxon>Actinomycetota</taxon>
        <taxon>Actinomycetes</taxon>
        <taxon>Pseudonocardiales</taxon>
        <taxon>Pseudonocardiaceae</taxon>
        <taxon>Saccharothrix</taxon>
    </lineage>
</organism>
<accession>A0A5Q0GU05</accession>